<evidence type="ECO:0000313" key="5">
    <source>
        <dbReference type="Proteomes" id="UP000838412"/>
    </source>
</evidence>
<sequence>MKNLAIVVLLGFAAYAAGANINCFQCKTNVVDSVVGGITMSNPCLAMANDANTTVQTATCPDTSKCYTKIRTVAQYAFSVERGCWDNYDDKDGAANCDAKEDSGCNGILKTGTCFKCCNTNRCNKNFAQLSGVKNGVSGSHVMSVLALLPVALAMLL</sequence>
<dbReference type="SUPFAM" id="SSF57302">
    <property type="entry name" value="Snake toxin-like"/>
    <property type="match status" value="1"/>
</dbReference>
<dbReference type="AlphaFoldDB" id="A0A8J9YYH1"/>
<evidence type="ECO:0000256" key="1">
    <source>
        <dbReference type="ARBA" id="ARBA00022729"/>
    </source>
</evidence>
<keyword evidence="2" id="KW-1015">Disulfide bond</keyword>
<proteinExistence type="predicted"/>
<dbReference type="InterPro" id="IPR045860">
    <property type="entry name" value="Snake_toxin-like_sf"/>
</dbReference>
<reference evidence="4" key="1">
    <citation type="submission" date="2022-01" db="EMBL/GenBank/DDBJ databases">
        <authorList>
            <person name="Braso-Vives M."/>
        </authorList>
    </citation>
    <scope>NUCLEOTIDE SEQUENCE</scope>
</reference>
<dbReference type="OrthoDB" id="9992401at2759"/>
<feature type="chain" id="PRO_5035450785" evidence="3">
    <location>
        <begin position="19"/>
        <end position="157"/>
    </location>
</feature>
<name>A0A8J9YYH1_BRALA</name>
<keyword evidence="1 3" id="KW-0732">Signal</keyword>
<evidence type="ECO:0000256" key="2">
    <source>
        <dbReference type="ARBA" id="ARBA00023157"/>
    </source>
</evidence>
<organism evidence="4 5">
    <name type="scientific">Branchiostoma lanceolatum</name>
    <name type="common">Common lancelet</name>
    <name type="synonym">Amphioxus lanceolatum</name>
    <dbReference type="NCBI Taxonomy" id="7740"/>
    <lineage>
        <taxon>Eukaryota</taxon>
        <taxon>Metazoa</taxon>
        <taxon>Chordata</taxon>
        <taxon>Cephalochordata</taxon>
        <taxon>Leptocardii</taxon>
        <taxon>Amphioxiformes</taxon>
        <taxon>Branchiostomatidae</taxon>
        <taxon>Branchiostoma</taxon>
    </lineage>
</organism>
<evidence type="ECO:0000256" key="3">
    <source>
        <dbReference type="SAM" id="SignalP"/>
    </source>
</evidence>
<accession>A0A8J9YYH1</accession>
<feature type="signal peptide" evidence="3">
    <location>
        <begin position="1"/>
        <end position="18"/>
    </location>
</feature>
<gene>
    <name evidence="4" type="primary">Hypp7188</name>
    <name evidence="4" type="ORF">BLAG_LOCUS6748</name>
</gene>
<dbReference type="Proteomes" id="UP000838412">
    <property type="component" value="Chromosome 13"/>
</dbReference>
<dbReference type="Gene3D" id="2.10.60.10">
    <property type="entry name" value="CD59"/>
    <property type="match status" value="1"/>
</dbReference>
<protein>
    <submittedName>
        <fullName evidence="4">Hypp7188 protein</fullName>
    </submittedName>
</protein>
<keyword evidence="5" id="KW-1185">Reference proteome</keyword>
<dbReference type="EMBL" id="OV696698">
    <property type="protein sequence ID" value="CAH1243989.1"/>
    <property type="molecule type" value="Genomic_DNA"/>
</dbReference>
<evidence type="ECO:0000313" key="4">
    <source>
        <dbReference type="EMBL" id="CAH1243989.1"/>
    </source>
</evidence>
<dbReference type="PANTHER" id="PTHR10036:SF27">
    <property type="entry name" value="PROTEIN SLEEPLESS"/>
    <property type="match status" value="1"/>
</dbReference>
<dbReference type="PANTHER" id="PTHR10036">
    <property type="entry name" value="CD59 GLYCOPROTEIN"/>
    <property type="match status" value="1"/>
</dbReference>